<comment type="similarity">
    <text evidence="4">Belongs to the GST superfamily.</text>
</comment>
<dbReference type="OrthoDB" id="422574at2759"/>
<comment type="subcellular location">
    <subcellularLocation>
        <location evidence="1">Cytoplasm</location>
    </subcellularLocation>
</comment>
<dbReference type="FunCoup" id="B4LJA2">
    <property type="interactions" value="444"/>
</dbReference>
<dbReference type="Proteomes" id="UP000008792">
    <property type="component" value="Unassembled WGS sequence"/>
</dbReference>
<dbReference type="InterPro" id="IPR036249">
    <property type="entry name" value="Thioredoxin-like_sf"/>
</dbReference>
<dbReference type="KEGG" id="dvi:6625412"/>
<name>B4LJA2_DROVI</name>
<organism evidence="7 8">
    <name type="scientific">Drosophila virilis</name>
    <name type="common">Fruit fly</name>
    <dbReference type="NCBI Taxonomy" id="7244"/>
    <lineage>
        <taxon>Eukaryota</taxon>
        <taxon>Metazoa</taxon>
        <taxon>Ecdysozoa</taxon>
        <taxon>Arthropoda</taxon>
        <taxon>Hexapoda</taxon>
        <taxon>Insecta</taxon>
        <taxon>Pterygota</taxon>
        <taxon>Neoptera</taxon>
        <taxon>Endopterygota</taxon>
        <taxon>Diptera</taxon>
        <taxon>Brachycera</taxon>
        <taxon>Muscomorpha</taxon>
        <taxon>Ephydroidea</taxon>
        <taxon>Drosophilidae</taxon>
        <taxon>Drosophila</taxon>
    </lineage>
</organism>
<dbReference type="Pfam" id="PF02798">
    <property type="entry name" value="GST_N"/>
    <property type="match status" value="1"/>
</dbReference>
<dbReference type="CDD" id="cd03050">
    <property type="entry name" value="GST_N_Theta"/>
    <property type="match status" value="1"/>
</dbReference>
<dbReference type="SFLD" id="SFLDG01153">
    <property type="entry name" value="Main.4:_Theta-like"/>
    <property type="match status" value="1"/>
</dbReference>
<evidence type="ECO:0008006" key="9">
    <source>
        <dbReference type="Google" id="ProtNLM"/>
    </source>
</evidence>
<accession>B4LJA2</accession>
<keyword evidence="2" id="KW-0963">Cytoplasm</keyword>
<feature type="domain" description="GST N-terminal" evidence="5">
    <location>
        <begin position="3"/>
        <end position="84"/>
    </location>
</feature>
<gene>
    <name evidence="7" type="primary">Dvir\GJ21509</name>
    <name evidence="7" type="ORF">Dvir_GJ21509</name>
</gene>
<dbReference type="InterPro" id="IPR051369">
    <property type="entry name" value="GST_Theta"/>
</dbReference>
<dbReference type="GO" id="GO:0004364">
    <property type="term" value="F:glutathione transferase activity"/>
    <property type="evidence" value="ECO:0007669"/>
    <property type="project" value="TreeGrafter"/>
</dbReference>
<dbReference type="HOGENOM" id="CLU_011226_2_0_1"/>
<dbReference type="InterPro" id="IPR004046">
    <property type="entry name" value="GST_C"/>
</dbReference>
<dbReference type="SUPFAM" id="SSF47616">
    <property type="entry name" value="GST C-terminal domain-like"/>
    <property type="match status" value="1"/>
</dbReference>
<feature type="domain" description="GST C-terminal" evidence="6">
    <location>
        <begin position="90"/>
        <end position="224"/>
    </location>
</feature>
<dbReference type="AlphaFoldDB" id="B4LJA2"/>
<evidence type="ECO:0000259" key="6">
    <source>
        <dbReference type="PROSITE" id="PS50405"/>
    </source>
</evidence>
<dbReference type="SUPFAM" id="SSF52833">
    <property type="entry name" value="Thioredoxin-like"/>
    <property type="match status" value="1"/>
</dbReference>
<dbReference type="InParanoid" id="B4LJA2"/>
<dbReference type="InterPro" id="IPR036282">
    <property type="entry name" value="Glutathione-S-Trfase_C_sf"/>
</dbReference>
<evidence type="ECO:0000256" key="4">
    <source>
        <dbReference type="RuleBase" id="RU003494"/>
    </source>
</evidence>
<evidence type="ECO:0000259" key="5">
    <source>
        <dbReference type="PROSITE" id="PS50404"/>
    </source>
</evidence>
<evidence type="ECO:0000256" key="3">
    <source>
        <dbReference type="ARBA" id="ARBA00022679"/>
    </source>
</evidence>
<dbReference type="STRING" id="7244.B4LJA2"/>
<dbReference type="PANTHER" id="PTHR43917">
    <property type="match status" value="1"/>
</dbReference>
<dbReference type="Gene3D" id="1.20.1050.10">
    <property type="match status" value="1"/>
</dbReference>
<evidence type="ECO:0000256" key="1">
    <source>
        <dbReference type="ARBA" id="ARBA00004496"/>
    </source>
</evidence>
<keyword evidence="3" id="KW-0808">Transferase</keyword>
<dbReference type="PANTHER" id="PTHR43917:SF8">
    <property type="entry name" value="GH16740P-RELATED"/>
    <property type="match status" value="1"/>
</dbReference>
<dbReference type="InterPro" id="IPR040075">
    <property type="entry name" value="GST_N_Theta"/>
</dbReference>
<dbReference type="EMBL" id="CH940648">
    <property type="protein sequence ID" value="EDW60482.1"/>
    <property type="molecule type" value="Genomic_DNA"/>
</dbReference>
<dbReference type="SFLD" id="SFLDG00358">
    <property type="entry name" value="Main_(cytGST)"/>
    <property type="match status" value="1"/>
</dbReference>
<keyword evidence="8" id="KW-1185">Reference proteome</keyword>
<dbReference type="PROSITE" id="PS50404">
    <property type="entry name" value="GST_NTER"/>
    <property type="match status" value="1"/>
</dbReference>
<evidence type="ECO:0000313" key="8">
    <source>
        <dbReference type="Proteomes" id="UP000008792"/>
    </source>
</evidence>
<dbReference type="GO" id="GO:0005737">
    <property type="term" value="C:cytoplasm"/>
    <property type="evidence" value="ECO:0007669"/>
    <property type="project" value="UniProtKB-SubCell"/>
</dbReference>
<dbReference type="GO" id="GO:0006749">
    <property type="term" value="P:glutathione metabolic process"/>
    <property type="evidence" value="ECO:0007669"/>
    <property type="project" value="TreeGrafter"/>
</dbReference>
<evidence type="ECO:0000313" key="7">
    <source>
        <dbReference type="EMBL" id="EDW60482.1"/>
    </source>
</evidence>
<dbReference type="PhylomeDB" id="B4LJA2"/>
<evidence type="ECO:0000256" key="2">
    <source>
        <dbReference type="ARBA" id="ARBA00022490"/>
    </source>
</evidence>
<dbReference type="InterPro" id="IPR040079">
    <property type="entry name" value="Glutathione_S-Trfase"/>
</dbReference>
<dbReference type="FunFam" id="1.20.1050.10:FF:000039">
    <property type="entry name" value="Glutathione S-transferase theta-1"/>
    <property type="match status" value="1"/>
</dbReference>
<protein>
    <recommendedName>
        <fullName evidence="9">Glutathione transferase</fullName>
    </recommendedName>
</protein>
<proteinExistence type="inferred from homology"/>
<dbReference type="InterPro" id="IPR004045">
    <property type="entry name" value="Glutathione_S-Trfase_N"/>
</dbReference>
<dbReference type="Pfam" id="PF00043">
    <property type="entry name" value="GST_C"/>
    <property type="match status" value="1"/>
</dbReference>
<sequence length="228" mass="26291">MAQAIKLYYDFLSPPSRALWLALKLCKTPFEDCPVALRKREQLTDEYKKINRLQKVPALVDGDFQLSESVAMIRYLSDKNQLSEQLYPKGLQARARVDECMEWQHINVRVPCGTYFIKGWLLPVNGLAAKPKPEVAEKLLKDVESSLGALEHLWMKEEFLVGNKLTVADLLGASEIEQLKLCQYNVNERQFPKVAKWLQRVRDAAQPYHDVAYEFVQKKSKQPVRAKL</sequence>
<reference evidence="7 8" key="1">
    <citation type="journal article" date="2007" name="Nature">
        <title>Evolution of genes and genomes on the Drosophila phylogeny.</title>
        <authorList>
            <consortium name="Drosophila 12 Genomes Consortium"/>
            <person name="Clark A.G."/>
            <person name="Eisen M.B."/>
            <person name="Smith D.R."/>
            <person name="Bergman C.M."/>
            <person name="Oliver B."/>
            <person name="Markow T.A."/>
            <person name="Kaufman T.C."/>
            <person name="Kellis M."/>
            <person name="Gelbart W."/>
            <person name="Iyer V.N."/>
            <person name="Pollard D.A."/>
            <person name="Sackton T.B."/>
            <person name="Larracuente A.M."/>
            <person name="Singh N.D."/>
            <person name="Abad J.P."/>
            <person name="Abt D.N."/>
            <person name="Adryan B."/>
            <person name="Aguade M."/>
            <person name="Akashi H."/>
            <person name="Anderson W.W."/>
            <person name="Aquadro C.F."/>
            <person name="Ardell D.H."/>
            <person name="Arguello R."/>
            <person name="Artieri C.G."/>
            <person name="Barbash D.A."/>
            <person name="Barker D."/>
            <person name="Barsanti P."/>
            <person name="Batterham P."/>
            <person name="Batzoglou S."/>
            <person name="Begun D."/>
            <person name="Bhutkar A."/>
            <person name="Blanco E."/>
            <person name="Bosak S.A."/>
            <person name="Bradley R.K."/>
            <person name="Brand A.D."/>
            <person name="Brent M.R."/>
            <person name="Brooks A.N."/>
            <person name="Brown R.H."/>
            <person name="Butlin R.K."/>
            <person name="Caggese C."/>
            <person name="Calvi B.R."/>
            <person name="Bernardo de Carvalho A."/>
            <person name="Caspi A."/>
            <person name="Castrezana S."/>
            <person name="Celniker S.E."/>
            <person name="Chang J.L."/>
            <person name="Chapple C."/>
            <person name="Chatterji S."/>
            <person name="Chinwalla A."/>
            <person name="Civetta A."/>
            <person name="Clifton S.W."/>
            <person name="Comeron J.M."/>
            <person name="Costello J.C."/>
            <person name="Coyne J.A."/>
            <person name="Daub J."/>
            <person name="David R.G."/>
            <person name="Delcher A.L."/>
            <person name="Delehaunty K."/>
            <person name="Do C.B."/>
            <person name="Ebling H."/>
            <person name="Edwards K."/>
            <person name="Eickbush T."/>
            <person name="Evans J.D."/>
            <person name="Filipski A."/>
            <person name="Findeiss S."/>
            <person name="Freyhult E."/>
            <person name="Fulton L."/>
            <person name="Fulton R."/>
            <person name="Garcia A.C."/>
            <person name="Gardiner A."/>
            <person name="Garfield D.A."/>
            <person name="Garvin B.E."/>
            <person name="Gibson G."/>
            <person name="Gilbert D."/>
            <person name="Gnerre S."/>
            <person name="Godfrey J."/>
            <person name="Good R."/>
            <person name="Gotea V."/>
            <person name="Gravely B."/>
            <person name="Greenberg A.J."/>
            <person name="Griffiths-Jones S."/>
            <person name="Gross S."/>
            <person name="Guigo R."/>
            <person name="Gustafson E.A."/>
            <person name="Haerty W."/>
            <person name="Hahn M.W."/>
            <person name="Halligan D.L."/>
            <person name="Halpern A.L."/>
            <person name="Halter G.M."/>
            <person name="Han M.V."/>
            <person name="Heger A."/>
            <person name="Hillier L."/>
            <person name="Hinrichs A.S."/>
            <person name="Holmes I."/>
            <person name="Hoskins R.A."/>
            <person name="Hubisz M.J."/>
            <person name="Hultmark D."/>
            <person name="Huntley M.A."/>
            <person name="Jaffe D.B."/>
            <person name="Jagadeeshan S."/>
            <person name="Jeck W.R."/>
            <person name="Johnson J."/>
            <person name="Jones C.D."/>
            <person name="Jordan W.C."/>
            <person name="Karpen G.H."/>
            <person name="Kataoka E."/>
            <person name="Keightley P.D."/>
            <person name="Kheradpour P."/>
            <person name="Kirkness E.F."/>
            <person name="Koerich L.B."/>
            <person name="Kristiansen K."/>
            <person name="Kudrna D."/>
            <person name="Kulathinal R.J."/>
            <person name="Kumar S."/>
            <person name="Kwok R."/>
            <person name="Lander E."/>
            <person name="Langley C.H."/>
            <person name="Lapoint R."/>
            <person name="Lazzaro B.P."/>
            <person name="Lee S.J."/>
            <person name="Levesque L."/>
            <person name="Li R."/>
            <person name="Lin C.F."/>
            <person name="Lin M.F."/>
            <person name="Lindblad-Toh K."/>
            <person name="Llopart A."/>
            <person name="Long M."/>
            <person name="Low L."/>
            <person name="Lozovsky E."/>
            <person name="Lu J."/>
            <person name="Luo M."/>
            <person name="Machado C.A."/>
            <person name="Makalowski W."/>
            <person name="Marzo M."/>
            <person name="Matsuda M."/>
            <person name="Matzkin L."/>
            <person name="McAllister B."/>
            <person name="McBride C.S."/>
            <person name="McKernan B."/>
            <person name="McKernan K."/>
            <person name="Mendez-Lago M."/>
            <person name="Minx P."/>
            <person name="Mollenhauer M.U."/>
            <person name="Montooth K."/>
            <person name="Mount S.M."/>
            <person name="Mu X."/>
            <person name="Myers E."/>
            <person name="Negre B."/>
            <person name="Newfeld S."/>
            <person name="Nielsen R."/>
            <person name="Noor M.A."/>
            <person name="O'Grady P."/>
            <person name="Pachter L."/>
            <person name="Papaceit M."/>
            <person name="Parisi M.J."/>
            <person name="Parisi M."/>
            <person name="Parts L."/>
            <person name="Pedersen J.S."/>
            <person name="Pesole G."/>
            <person name="Phillippy A.M."/>
            <person name="Ponting C.P."/>
            <person name="Pop M."/>
            <person name="Porcelli D."/>
            <person name="Powell J.R."/>
            <person name="Prohaska S."/>
            <person name="Pruitt K."/>
            <person name="Puig M."/>
            <person name="Quesneville H."/>
            <person name="Ram K.R."/>
            <person name="Rand D."/>
            <person name="Rasmussen M.D."/>
            <person name="Reed L.K."/>
            <person name="Reenan R."/>
            <person name="Reily A."/>
            <person name="Remington K.A."/>
            <person name="Rieger T.T."/>
            <person name="Ritchie M.G."/>
            <person name="Robin C."/>
            <person name="Rogers Y.H."/>
            <person name="Rohde C."/>
            <person name="Rozas J."/>
            <person name="Rubenfield M.J."/>
            <person name="Ruiz A."/>
            <person name="Russo S."/>
            <person name="Salzberg S.L."/>
            <person name="Sanchez-Gracia A."/>
            <person name="Saranga D.J."/>
            <person name="Sato H."/>
            <person name="Schaeffer S.W."/>
            <person name="Schatz M.C."/>
            <person name="Schlenke T."/>
            <person name="Schwartz R."/>
            <person name="Segarra C."/>
            <person name="Singh R.S."/>
            <person name="Sirot L."/>
            <person name="Sirota M."/>
            <person name="Sisneros N.B."/>
            <person name="Smith C.D."/>
            <person name="Smith T.F."/>
            <person name="Spieth J."/>
            <person name="Stage D.E."/>
            <person name="Stark A."/>
            <person name="Stephan W."/>
            <person name="Strausberg R.L."/>
            <person name="Strempel S."/>
            <person name="Sturgill D."/>
            <person name="Sutton G."/>
            <person name="Sutton G.G."/>
            <person name="Tao W."/>
            <person name="Teichmann S."/>
            <person name="Tobari Y.N."/>
            <person name="Tomimura Y."/>
            <person name="Tsolas J.M."/>
            <person name="Valente V.L."/>
            <person name="Venter E."/>
            <person name="Venter J.C."/>
            <person name="Vicario S."/>
            <person name="Vieira F.G."/>
            <person name="Vilella A.J."/>
            <person name="Villasante A."/>
            <person name="Walenz B."/>
            <person name="Wang J."/>
            <person name="Wasserman M."/>
            <person name="Watts T."/>
            <person name="Wilson D."/>
            <person name="Wilson R.K."/>
            <person name="Wing R.A."/>
            <person name="Wolfner M.F."/>
            <person name="Wong A."/>
            <person name="Wong G.K."/>
            <person name="Wu C.I."/>
            <person name="Wu G."/>
            <person name="Yamamoto D."/>
            <person name="Yang H.P."/>
            <person name="Yang S.P."/>
            <person name="Yorke J.A."/>
            <person name="Yoshida K."/>
            <person name="Zdobnov E."/>
            <person name="Zhang P."/>
            <person name="Zhang Y."/>
            <person name="Zimin A.V."/>
            <person name="Baldwin J."/>
            <person name="Abdouelleil A."/>
            <person name="Abdulkadir J."/>
            <person name="Abebe A."/>
            <person name="Abera B."/>
            <person name="Abreu J."/>
            <person name="Acer S.C."/>
            <person name="Aftuck L."/>
            <person name="Alexander A."/>
            <person name="An P."/>
            <person name="Anderson E."/>
            <person name="Anderson S."/>
            <person name="Arachi H."/>
            <person name="Azer M."/>
            <person name="Bachantsang P."/>
            <person name="Barry A."/>
            <person name="Bayul T."/>
            <person name="Berlin A."/>
            <person name="Bessette D."/>
            <person name="Bloom T."/>
            <person name="Blye J."/>
            <person name="Boguslavskiy L."/>
            <person name="Bonnet C."/>
            <person name="Boukhgalter B."/>
            <person name="Bourzgui I."/>
            <person name="Brown A."/>
            <person name="Cahill P."/>
            <person name="Channer S."/>
            <person name="Cheshatsang Y."/>
            <person name="Chuda L."/>
            <person name="Citroen M."/>
            <person name="Collymore A."/>
            <person name="Cooke P."/>
            <person name="Costello M."/>
            <person name="D'Aco K."/>
            <person name="Daza R."/>
            <person name="De Haan G."/>
            <person name="DeGray S."/>
            <person name="DeMaso C."/>
            <person name="Dhargay N."/>
            <person name="Dooley K."/>
            <person name="Dooley E."/>
            <person name="Doricent M."/>
            <person name="Dorje P."/>
            <person name="Dorjee K."/>
            <person name="Dupes A."/>
            <person name="Elong R."/>
            <person name="Falk J."/>
            <person name="Farina A."/>
            <person name="Faro S."/>
            <person name="Ferguson D."/>
            <person name="Fisher S."/>
            <person name="Foley C.D."/>
            <person name="Franke A."/>
            <person name="Friedrich D."/>
            <person name="Gadbois L."/>
            <person name="Gearin G."/>
            <person name="Gearin C.R."/>
            <person name="Giannoukos G."/>
            <person name="Goode T."/>
            <person name="Graham J."/>
            <person name="Grandbois E."/>
            <person name="Grewal S."/>
            <person name="Gyaltsen K."/>
            <person name="Hafez N."/>
            <person name="Hagos B."/>
            <person name="Hall J."/>
            <person name="Henson C."/>
            <person name="Hollinger A."/>
            <person name="Honan T."/>
            <person name="Huard M.D."/>
            <person name="Hughes L."/>
            <person name="Hurhula B."/>
            <person name="Husby M.E."/>
            <person name="Kamat A."/>
            <person name="Kanga B."/>
            <person name="Kashin S."/>
            <person name="Khazanovich D."/>
            <person name="Kisner P."/>
            <person name="Lance K."/>
            <person name="Lara M."/>
            <person name="Lee W."/>
            <person name="Lennon N."/>
            <person name="Letendre F."/>
            <person name="LeVine R."/>
            <person name="Lipovsky A."/>
            <person name="Liu X."/>
            <person name="Liu J."/>
            <person name="Liu S."/>
            <person name="Lokyitsang T."/>
            <person name="Lokyitsang Y."/>
            <person name="Lubonja R."/>
            <person name="Lui A."/>
            <person name="MacDonald P."/>
            <person name="Magnisalis V."/>
            <person name="Maru K."/>
            <person name="Matthews C."/>
            <person name="McCusker W."/>
            <person name="McDonough S."/>
            <person name="Mehta T."/>
            <person name="Meldrim J."/>
            <person name="Meneus L."/>
            <person name="Mihai O."/>
            <person name="Mihalev A."/>
            <person name="Mihova T."/>
            <person name="Mittelman R."/>
            <person name="Mlenga V."/>
            <person name="Montmayeur A."/>
            <person name="Mulrain L."/>
            <person name="Navidi A."/>
            <person name="Naylor J."/>
            <person name="Negash T."/>
            <person name="Nguyen T."/>
            <person name="Nguyen N."/>
            <person name="Nicol R."/>
            <person name="Norbu C."/>
            <person name="Norbu N."/>
            <person name="Novod N."/>
            <person name="O'Neill B."/>
            <person name="Osman S."/>
            <person name="Markiewicz E."/>
            <person name="Oyono O.L."/>
            <person name="Patti C."/>
            <person name="Phunkhang P."/>
            <person name="Pierre F."/>
            <person name="Priest M."/>
            <person name="Raghuraman S."/>
            <person name="Rege F."/>
            <person name="Reyes R."/>
            <person name="Rise C."/>
            <person name="Rogov P."/>
            <person name="Ross K."/>
            <person name="Ryan E."/>
            <person name="Settipalli S."/>
            <person name="Shea T."/>
            <person name="Sherpa N."/>
            <person name="Shi L."/>
            <person name="Shih D."/>
            <person name="Sparrow T."/>
            <person name="Spaulding J."/>
            <person name="Stalker J."/>
            <person name="Stange-Thomann N."/>
            <person name="Stavropoulos S."/>
            <person name="Stone C."/>
            <person name="Strader C."/>
            <person name="Tesfaye S."/>
            <person name="Thomson T."/>
            <person name="Thoulutsang Y."/>
            <person name="Thoulutsang D."/>
            <person name="Topham K."/>
            <person name="Topping I."/>
            <person name="Tsamla T."/>
            <person name="Vassiliev H."/>
            <person name="Vo A."/>
            <person name="Wangchuk T."/>
            <person name="Wangdi T."/>
            <person name="Weiand M."/>
            <person name="Wilkinson J."/>
            <person name="Wilson A."/>
            <person name="Yadav S."/>
            <person name="Young G."/>
            <person name="Yu Q."/>
            <person name="Zembek L."/>
            <person name="Zhong D."/>
            <person name="Zimmer A."/>
            <person name="Zwirko Z."/>
            <person name="Jaffe D.B."/>
            <person name="Alvarez P."/>
            <person name="Brockman W."/>
            <person name="Butler J."/>
            <person name="Chin C."/>
            <person name="Gnerre S."/>
            <person name="Grabherr M."/>
            <person name="Kleber M."/>
            <person name="Mauceli E."/>
            <person name="MacCallum I."/>
        </authorList>
    </citation>
    <scope>NUCLEOTIDE SEQUENCE [LARGE SCALE GENOMIC DNA]</scope>
    <source>
        <strain evidence="8">Tucson 15010-1051.87</strain>
    </source>
</reference>
<dbReference type="PROSITE" id="PS50405">
    <property type="entry name" value="GST_CTER"/>
    <property type="match status" value="1"/>
</dbReference>
<dbReference type="eggNOG" id="KOG0867">
    <property type="taxonomic scope" value="Eukaryota"/>
</dbReference>
<dbReference type="Gene3D" id="3.40.30.10">
    <property type="entry name" value="Glutaredoxin"/>
    <property type="match status" value="1"/>
</dbReference>
<dbReference type="OMA" id="WKSRVQS"/>
<dbReference type="InterPro" id="IPR010987">
    <property type="entry name" value="Glutathione-S-Trfase_C-like"/>
</dbReference>
<dbReference type="SMR" id="B4LJA2"/>
<dbReference type="SFLD" id="SFLDS00019">
    <property type="entry name" value="Glutathione_Transferase_(cytos"/>
    <property type="match status" value="1"/>
</dbReference>